<gene>
    <name evidence="2" type="ORF">UY72_C0003G0014</name>
</gene>
<comment type="caution">
    <text evidence="2">The sequence shown here is derived from an EMBL/GenBank/DDBJ whole genome shotgun (WGS) entry which is preliminary data.</text>
</comment>
<accession>A0A0G1XIP8</accession>
<protein>
    <submittedName>
        <fullName evidence="2">Uncharacterized protein</fullName>
    </submittedName>
</protein>
<dbReference type="Proteomes" id="UP000034846">
    <property type="component" value="Unassembled WGS sequence"/>
</dbReference>
<feature type="region of interest" description="Disordered" evidence="1">
    <location>
        <begin position="293"/>
        <end position="312"/>
    </location>
</feature>
<name>A0A0G1XIP8_9BACT</name>
<sequence length="427" mass="45502">MHIGRHRGDASEDAVYGDSVEGLSFVTADDSDLLVSEMNCSLSRGSSYESVLATARWRPSGSLVMTPYTSTVSYLDGFTLRPFMNESAFITRNFDFTDVALVSEEEMACYAVGDSVTENSQVMAVYAEGDVWLLVGSESSSTRYRVKVPSYGWQGVLKTWGFAAATYDDLDVSTASELGTYPLVSGFANYRNGSLVSTIEDSAVYVMADDAALPIDRWETLLMLGWEDRDVVEVAADEFERVATVVGNCTTGSYCLDSTDVVTCGGPHEDGGTTYPAERGGDTGALVDTDVETGHDAEESDSSASQSSDSTLSLVWQTPSSVRADEISLSGEFIDSSGMSYGWSPNIATESNSDLVALDLTARPGDSFRFSVEYVIGGATSWSCLAPYPPGTIMGTAAAMFNGNSIDVRVADDPSSDGCGLVVTIPQ</sequence>
<organism evidence="2 3">
    <name type="scientific">Candidatus Uhrbacteria bacterium GW2011_GWD2_52_7</name>
    <dbReference type="NCBI Taxonomy" id="1618989"/>
    <lineage>
        <taxon>Bacteria</taxon>
        <taxon>Candidatus Uhriibacteriota</taxon>
    </lineage>
</organism>
<dbReference type="EMBL" id="LCRD01000003">
    <property type="protein sequence ID" value="KKW30785.1"/>
    <property type="molecule type" value="Genomic_DNA"/>
</dbReference>
<evidence type="ECO:0000313" key="2">
    <source>
        <dbReference type="EMBL" id="KKW30785.1"/>
    </source>
</evidence>
<evidence type="ECO:0000313" key="3">
    <source>
        <dbReference type="Proteomes" id="UP000034846"/>
    </source>
</evidence>
<reference evidence="2 3" key="1">
    <citation type="journal article" date="2015" name="Nature">
        <title>rRNA introns, odd ribosomes, and small enigmatic genomes across a large radiation of phyla.</title>
        <authorList>
            <person name="Brown C.T."/>
            <person name="Hug L.A."/>
            <person name="Thomas B.C."/>
            <person name="Sharon I."/>
            <person name="Castelle C.J."/>
            <person name="Singh A."/>
            <person name="Wilkins M.J."/>
            <person name="Williams K.H."/>
            <person name="Banfield J.F."/>
        </authorList>
    </citation>
    <scope>NUCLEOTIDE SEQUENCE [LARGE SCALE GENOMIC DNA]</scope>
</reference>
<proteinExistence type="predicted"/>
<dbReference type="AlphaFoldDB" id="A0A0G1XIP8"/>
<evidence type="ECO:0000256" key="1">
    <source>
        <dbReference type="SAM" id="MobiDB-lite"/>
    </source>
</evidence>